<evidence type="ECO:0000313" key="3">
    <source>
        <dbReference type="EMBL" id="KAE9407382.1"/>
    </source>
</evidence>
<evidence type="ECO:0000256" key="1">
    <source>
        <dbReference type="SAM" id="Phobius"/>
    </source>
</evidence>
<accession>A0A6A4I5X5</accession>
<sequence length="340" mass="37765">MSSESDISSTIGAMFIGMIVGSALWGVSCIQAWYYFDSYRNDSPLQRYVVMAAWASDTIHQILITHVVYYYSISNFSDASNLNHVVWSVYVEVLMNAITGLLVQCFFANRNMAIPKKLHPYHLHRSLDHGRVCQLPYCIQGLAQQLDTYDKLHQLKDLSMSINVLAAVGDIAISVAICTMLSASKTGFAWSNHVINRLILFSINTGSLTSICAVGSLIFILALPNTFAYFAFYFIIGRFYVNSLLATLNARKRLLRGSSDRGPSNGDSHSLQDRSAVTGLRALGPTNNRGATTQIQVQIETIRDLDRESDNGETRSHSNSLVESRKTTFCLESHVLTTII</sequence>
<keyword evidence="1" id="KW-0472">Membrane</keyword>
<feature type="domain" description="DUF6534" evidence="2">
    <location>
        <begin position="166"/>
        <end position="253"/>
    </location>
</feature>
<reference evidence="3" key="1">
    <citation type="journal article" date="2019" name="Environ. Microbiol.">
        <title>Fungal ecological strategies reflected in gene transcription - a case study of two litter decomposers.</title>
        <authorList>
            <person name="Barbi F."/>
            <person name="Kohler A."/>
            <person name="Barry K."/>
            <person name="Baskaran P."/>
            <person name="Daum C."/>
            <person name="Fauchery L."/>
            <person name="Ihrmark K."/>
            <person name="Kuo A."/>
            <person name="LaButti K."/>
            <person name="Lipzen A."/>
            <person name="Morin E."/>
            <person name="Grigoriev I.V."/>
            <person name="Henrissat B."/>
            <person name="Lindahl B."/>
            <person name="Martin F."/>
        </authorList>
    </citation>
    <scope>NUCLEOTIDE SEQUENCE</scope>
    <source>
        <strain evidence="3">JB14</strain>
    </source>
</reference>
<name>A0A6A4I5X5_9AGAR</name>
<proteinExistence type="predicted"/>
<feature type="transmembrane region" description="Helical" evidence="1">
    <location>
        <begin position="48"/>
        <end position="73"/>
    </location>
</feature>
<feature type="transmembrane region" description="Helical" evidence="1">
    <location>
        <begin position="12"/>
        <end position="36"/>
    </location>
</feature>
<organism evidence="3 4">
    <name type="scientific">Gymnopus androsaceus JB14</name>
    <dbReference type="NCBI Taxonomy" id="1447944"/>
    <lineage>
        <taxon>Eukaryota</taxon>
        <taxon>Fungi</taxon>
        <taxon>Dikarya</taxon>
        <taxon>Basidiomycota</taxon>
        <taxon>Agaricomycotina</taxon>
        <taxon>Agaricomycetes</taxon>
        <taxon>Agaricomycetidae</taxon>
        <taxon>Agaricales</taxon>
        <taxon>Marasmiineae</taxon>
        <taxon>Omphalotaceae</taxon>
        <taxon>Gymnopus</taxon>
    </lineage>
</organism>
<gene>
    <name evidence="3" type="ORF">BT96DRAFT_131417</name>
</gene>
<keyword evidence="4" id="KW-1185">Reference proteome</keyword>
<dbReference type="AlphaFoldDB" id="A0A6A4I5X5"/>
<dbReference type="PANTHER" id="PTHR40465">
    <property type="entry name" value="CHROMOSOME 1, WHOLE GENOME SHOTGUN SEQUENCE"/>
    <property type="match status" value="1"/>
</dbReference>
<keyword evidence="1" id="KW-0812">Transmembrane</keyword>
<dbReference type="InterPro" id="IPR045339">
    <property type="entry name" value="DUF6534"/>
</dbReference>
<dbReference type="OrthoDB" id="3263055at2759"/>
<keyword evidence="1" id="KW-1133">Transmembrane helix</keyword>
<dbReference type="Proteomes" id="UP000799118">
    <property type="component" value="Unassembled WGS sequence"/>
</dbReference>
<feature type="transmembrane region" description="Helical" evidence="1">
    <location>
        <begin position="85"/>
        <end position="107"/>
    </location>
</feature>
<protein>
    <recommendedName>
        <fullName evidence="2">DUF6534 domain-containing protein</fullName>
    </recommendedName>
</protein>
<dbReference type="Pfam" id="PF20152">
    <property type="entry name" value="DUF6534"/>
    <property type="match status" value="1"/>
</dbReference>
<feature type="transmembrane region" description="Helical" evidence="1">
    <location>
        <begin position="198"/>
        <end position="221"/>
    </location>
</feature>
<dbReference type="EMBL" id="ML769396">
    <property type="protein sequence ID" value="KAE9407382.1"/>
    <property type="molecule type" value="Genomic_DNA"/>
</dbReference>
<feature type="transmembrane region" description="Helical" evidence="1">
    <location>
        <begin position="227"/>
        <end position="248"/>
    </location>
</feature>
<evidence type="ECO:0000259" key="2">
    <source>
        <dbReference type="Pfam" id="PF20152"/>
    </source>
</evidence>
<evidence type="ECO:0000313" key="4">
    <source>
        <dbReference type="Proteomes" id="UP000799118"/>
    </source>
</evidence>
<dbReference type="PANTHER" id="PTHR40465:SF1">
    <property type="entry name" value="DUF6534 DOMAIN-CONTAINING PROTEIN"/>
    <property type="match status" value="1"/>
</dbReference>